<evidence type="ECO:0000313" key="1">
    <source>
        <dbReference type="EMBL" id="ATW23764.1"/>
    </source>
</evidence>
<accession>A0A3G1KMT0</accession>
<dbReference type="GO" id="GO:0032259">
    <property type="term" value="P:methylation"/>
    <property type="evidence" value="ECO:0007669"/>
    <property type="project" value="UniProtKB-KW"/>
</dbReference>
<dbReference type="KEGG" id="fwa:DCMF_02210"/>
<reference evidence="1 2" key="1">
    <citation type="submission" date="2016-10" db="EMBL/GenBank/DDBJ databases">
        <title>Complete Genome Sequence of Peptococcaceae strain DCMF.</title>
        <authorList>
            <person name="Edwards R.J."/>
            <person name="Holland S.I."/>
            <person name="Deshpande N.P."/>
            <person name="Wong Y.K."/>
            <person name="Ertan H."/>
            <person name="Manefield M."/>
            <person name="Russell T.L."/>
            <person name="Lee M.J."/>
        </authorList>
    </citation>
    <scope>NUCLEOTIDE SEQUENCE [LARGE SCALE GENOMIC DNA]</scope>
    <source>
        <strain evidence="1 2">DCMF</strain>
    </source>
</reference>
<sequence>MMISGRGRFLDFWRRAEEGPICFRDDFDTKVYWPKVKAITEKYGIKYDPQHMIPCDDDMLDRLWQAAIELVVEVGVLCLDTERVIEFSEKEIHDVIDNIPDQYVMGRGNDALVCKHRGFEDYDDLKQPVFLTGRILGPISEDLYEKMCWSYIQEPLVDYIAFQGNLTKIFGVPVTPNSPWEMMAEMKCISIVKDVCRRACRPGMPDGGIRTISLPAQTVAANPGWGIQAGDNRCCLITPHHKVDYNHLTRALMWHANGINIQGGMCSYVGGLSGSPAHSAVTGTAEFILNKLLFDITIDGSWSVDAMYFSNTSKYSMWCSNYQNAAVVKNTHTAPLIGGGWQMTAGIGSEEFFWESAASAISAIVLGCGVSGGSGCQSGGLDHASGLGLRFSGEVAKAVAKARLTREQANGLVLEIMKKYQPFIDDHTAHTLGGDFRACYDLETVQPKKEYLAIYEKVKTELRQMGLPIY</sequence>
<evidence type="ECO:0000313" key="2">
    <source>
        <dbReference type="Proteomes" id="UP000323521"/>
    </source>
</evidence>
<dbReference type="GO" id="GO:0008168">
    <property type="term" value="F:methyltransferase activity"/>
    <property type="evidence" value="ECO:0007669"/>
    <property type="project" value="UniProtKB-KW"/>
</dbReference>
<dbReference type="AlphaFoldDB" id="A0A3G1KMT0"/>
<dbReference type="InterPro" id="IPR036655">
    <property type="entry name" value="MtmB_sf"/>
</dbReference>
<keyword evidence="1" id="KW-0808">Transferase</keyword>
<dbReference type="Proteomes" id="UP000323521">
    <property type="component" value="Chromosome"/>
</dbReference>
<organism evidence="1 2">
    <name type="scientific">Formimonas warabiya</name>
    <dbReference type="NCBI Taxonomy" id="1761012"/>
    <lineage>
        <taxon>Bacteria</taxon>
        <taxon>Bacillati</taxon>
        <taxon>Bacillota</taxon>
        <taxon>Clostridia</taxon>
        <taxon>Eubacteriales</taxon>
        <taxon>Peptococcaceae</taxon>
        <taxon>Candidatus Formimonas</taxon>
    </lineage>
</organism>
<keyword evidence="2" id="KW-1185">Reference proteome</keyword>
<protein>
    <submittedName>
        <fullName evidence="1">Methyltransferase</fullName>
    </submittedName>
</protein>
<dbReference type="RefSeq" id="WP_148132929.1">
    <property type="nucleotide sequence ID" value="NZ_CP017634.1"/>
</dbReference>
<gene>
    <name evidence="1" type="ORF">DCMF_02210</name>
</gene>
<proteinExistence type="predicted"/>
<dbReference type="EMBL" id="CP017634">
    <property type="protein sequence ID" value="ATW23764.1"/>
    <property type="molecule type" value="Genomic_DNA"/>
</dbReference>
<dbReference type="Pfam" id="PF05369">
    <property type="entry name" value="MtmB"/>
    <property type="match status" value="1"/>
</dbReference>
<dbReference type="OrthoDB" id="1955833at2"/>
<dbReference type="InterPro" id="IPR008031">
    <property type="entry name" value="MtmB_MeTrfase"/>
</dbReference>
<dbReference type="SUPFAM" id="SSF75098">
    <property type="entry name" value="Monomethylamine methyltransferase MtmB"/>
    <property type="match status" value="1"/>
</dbReference>
<keyword evidence="1" id="KW-0489">Methyltransferase</keyword>
<name>A0A3G1KMT0_FORW1</name>
<dbReference type="Gene3D" id="3.20.20.460">
    <property type="entry name" value="Monomethylamine methyltransferase MtmB"/>
    <property type="match status" value="1"/>
</dbReference>